<evidence type="ECO:0000313" key="2">
    <source>
        <dbReference type="Proteomes" id="UP000243650"/>
    </source>
</evidence>
<protein>
    <submittedName>
        <fullName evidence="1">Uncharacterized protein</fullName>
    </submittedName>
</protein>
<accession>A0A2P6MD21</accession>
<comment type="caution">
    <text evidence="1">The sequence shown here is derived from an EMBL/GenBank/DDBJ whole genome shotgun (WGS) entry which is preliminary data.</text>
</comment>
<name>A0A2P6MD21_ALKUR</name>
<sequence length="104" mass="11320">MRRKRPNDNKKAAALKAAENPGIHFSKRRMLVSMEETAAFAGLKNQAAAGTGLYIKGRLLNGVPLPGCTCSRTRFGCRSGEAQMRRSLTSEQVRLITDASVLIT</sequence>
<keyword evidence="2" id="KW-1185">Reference proteome</keyword>
<dbReference type="Proteomes" id="UP000243650">
    <property type="component" value="Unassembled WGS sequence"/>
</dbReference>
<gene>
    <name evidence="1" type="ORF">C6I21_16005</name>
</gene>
<evidence type="ECO:0000313" key="1">
    <source>
        <dbReference type="EMBL" id="PRO64191.1"/>
    </source>
</evidence>
<dbReference type="AlphaFoldDB" id="A0A2P6MD21"/>
<dbReference type="EMBL" id="PVNS01000024">
    <property type="protein sequence ID" value="PRO64191.1"/>
    <property type="molecule type" value="Genomic_DNA"/>
</dbReference>
<organism evidence="1 2">
    <name type="scientific">Alkalicoccus urumqiensis</name>
    <name type="common">Bacillus urumqiensis</name>
    <dbReference type="NCBI Taxonomy" id="1548213"/>
    <lineage>
        <taxon>Bacteria</taxon>
        <taxon>Bacillati</taxon>
        <taxon>Bacillota</taxon>
        <taxon>Bacilli</taxon>
        <taxon>Bacillales</taxon>
        <taxon>Bacillaceae</taxon>
        <taxon>Alkalicoccus</taxon>
    </lineage>
</organism>
<proteinExistence type="predicted"/>
<reference evidence="1 2" key="1">
    <citation type="submission" date="2018-03" db="EMBL/GenBank/DDBJ databases">
        <title>Bacillus urumqiensis sp. nov., a moderately haloalkaliphilic bacterium isolated from a salt lake.</title>
        <authorList>
            <person name="Zhao B."/>
            <person name="Liao Z."/>
        </authorList>
    </citation>
    <scope>NUCLEOTIDE SEQUENCE [LARGE SCALE GENOMIC DNA]</scope>
    <source>
        <strain evidence="1 2">BZ-SZ-XJ18</strain>
    </source>
</reference>